<keyword evidence="2" id="KW-0238">DNA-binding</keyword>
<dbReference type="GO" id="GO:0003677">
    <property type="term" value="F:DNA binding"/>
    <property type="evidence" value="ECO:0007669"/>
    <property type="project" value="UniProtKB-KW"/>
</dbReference>
<evidence type="ECO:0000313" key="7">
    <source>
        <dbReference type="EMBL" id="QCP71051.1"/>
    </source>
</evidence>
<feature type="compositionally biased region" description="Low complexity" evidence="5">
    <location>
        <begin position="42"/>
        <end position="59"/>
    </location>
</feature>
<keyword evidence="4" id="KW-0539">Nucleus</keyword>
<keyword evidence="3" id="KW-0804">Transcription</keyword>
<dbReference type="EMBL" id="MK036747">
    <property type="protein sequence ID" value="QCP71051.1"/>
    <property type="molecule type" value="mRNA"/>
</dbReference>
<dbReference type="InterPro" id="IPR044800">
    <property type="entry name" value="LEC2-like"/>
</dbReference>
<gene>
    <name evidence="7" type="primary">ABI3b</name>
</gene>
<dbReference type="Gene3D" id="2.40.330.10">
    <property type="entry name" value="DNA-binding pseudobarrel domain"/>
    <property type="match status" value="1"/>
</dbReference>
<dbReference type="Pfam" id="PF02362">
    <property type="entry name" value="B3"/>
    <property type="match status" value="1"/>
</dbReference>
<dbReference type="PROSITE" id="PS50863">
    <property type="entry name" value="B3"/>
    <property type="match status" value="1"/>
</dbReference>
<feature type="domain" description="TF-B3" evidence="6">
    <location>
        <begin position="298"/>
        <end position="399"/>
    </location>
</feature>
<evidence type="ECO:0000256" key="1">
    <source>
        <dbReference type="ARBA" id="ARBA00023015"/>
    </source>
</evidence>
<dbReference type="GO" id="GO:0003700">
    <property type="term" value="F:DNA-binding transcription factor activity"/>
    <property type="evidence" value="ECO:0007669"/>
    <property type="project" value="InterPro"/>
</dbReference>
<proteinExistence type="evidence at transcript level"/>
<organism evidence="7">
    <name type="scientific">Pohlia nutans</name>
    <dbReference type="NCBI Taxonomy" id="140635"/>
    <lineage>
        <taxon>Eukaryota</taxon>
        <taxon>Viridiplantae</taxon>
        <taxon>Streptophyta</taxon>
        <taxon>Embryophyta</taxon>
        <taxon>Bryophyta</taxon>
        <taxon>Bryophytina</taxon>
        <taxon>Bryopsida</taxon>
        <taxon>Bryidae</taxon>
        <taxon>Bryanae</taxon>
        <taxon>Bryales</taxon>
        <taxon>Mniaceae</taxon>
        <taxon>Pohlia</taxon>
    </lineage>
</organism>
<sequence length="542" mass="60053">MFRDLMGLRTGGDRFESRDCGLPDFSSFAPTMDSSGDGETFSSYTTTSSGASYDGSSSNSHNGNYSFVSDASLSSYLMDGNVRAMLKKVTVNENTLNQTIQSLGGGEKGLKELMGYIMLWVQEHQHENTNCLSLSHSLESLNNNKPSPVQGFGYGQGCLDDQLYQPCSKSRRVGDRSDVYSGAGAVGGGLHEGFQYQMAMQQPQQQPVNSFFSFASGQYDLNRPGRDDLSRSLGATTNRAARRNRIARQRQHSLPRNASTPAAWTGGAPALSMGTFHPQPVVVPGRKANNTEMLTFLLQKELRPSDVGNLGRIILPKKEAEMHLPILALREGVLLLMEDFDTGYCWNIRYRYWPNNKSRMYLLENTGELVKQHQLQEGDLLILYRNLQGNYVLRGKKKVPSESRGVQQKNAHSLARGFPEASKTEEVLKEIDYGFERGFGLEFQEQSCQKTQCKDNNRVAVEMGPQAVKAEPIVLVGDDDPFFKEDVMHNIGSSFGPGLLQPLERFPSLNLDFPLDEIMAGIPKDDSEDESTKVVPKPEPAG</sequence>
<evidence type="ECO:0000256" key="2">
    <source>
        <dbReference type="ARBA" id="ARBA00023125"/>
    </source>
</evidence>
<dbReference type="PANTHER" id="PTHR31140">
    <property type="entry name" value="B3 DOMAIN-CONTAINING TRANSCRIPTION FACTOR ABI3"/>
    <property type="match status" value="1"/>
</dbReference>
<name>A0A4V1EKH3_9BRYO</name>
<dbReference type="SMART" id="SM01019">
    <property type="entry name" value="B3"/>
    <property type="match status" value="1"/>
</dbReference>
<evidence type="ECO:0000256" key="5">
    <source>
        <dbReference type="SAM" id="MobiDB-lite"/>
    </source>
</evidence>
<protein>
    <submittedName>
        <fullName evidence="7">B3 domain-containing transcription factor</fullName>
    </submittedName>
</protein>
<dbReference type="PANTHER" id="PTHR31140:SF81">
    <property type="entry name" value="B3 DOMAIN-CONTAINING TRANSCRIPTION FACTOR ABI3"/>
    <property type="match status" value="1"/>
</dbReference>
<evidence type="ECO:0000256" key="4">
    <source>
        <dbReference type="ARBA" id="ARBA00023242"/>
    </source>
</evidence>
<keyword evidence="1" id="KW-0805">Transcription regulation</keyword>
<dbReference type="AlphaFoldDB" id="A0A4V1EKH3"/>
<accession>A0A4V1EKH3</accession>
<reference evidence="7" key="1">
    <citation type="submission" date="2018-10" db="EMBL/GenBank/DDBJ databases">
        <title>Transcriptome sequencing and physiological analysis of Pohlia nutans under salt stress reveal the important roles of ROS-scavenging system.</title>
        <authorList>
            <person name="Zhang W."/>
            <person name="Liu S."/>
            <person name="Li C."/>
            <person name="Zhang P."/>
            <person name="Zhang P."/>
        </authorList>
    </citation>
    <scope>NUCLEOTIDE SEQUENCE</scope>
    <source>
        <strain evidence="7">Antarctic Moss No.L</strain>
    </source>
</reference>
<dbReference type="InterPro" id="IPR003340">
    <property type="entry name" value="B3_DNA-bd"/>
</dbReference>
<feature type="region of interest" description="Disordered" evidence="5">
    <location>
        <begin position="520"/>
        <end position="542"/>
    </location>
</feature>
<evidence type="ECO:0000256" key="3">
    <source>
        <dbReference type="ARBA" id="ARBA00023163"/>
    </source>
</evidence>
<evidence type="ECO:0000259" key="6">
    <source>
        <dbReference type="PROSITE" id="PS50863"/>
    </source>
</evidence>
<dbReference type="SUPFAM" id="SSF101936">
    <property type="entry name" value="DNA-binding pseudobarrel domain"/>
    <property type="match status" value="1"/>
</dbReference>
<dbReference type="InterPro" id="IPR015300">
    <property type="entry name" value="DNA-bd_pseudobarrel_sf"/>
</dbReference>
<feature type="region of interest" description="Disordered" evidence="5">
    <location>
        <begin position="31"/>
        <end position="59"/>
    </location>
</feature>